<dbReference type="GeneID" id="98656973"/>
<dbReference type="CDD" id="cd01335">
    <property type="entry name" value="Radical_SAM"/>
    <property type="match status" value="1"/>
</dbReference>
<gene>
    <name evidence="6" type="ORF">F8C90_00965</name>
</gene>
<dbReference type="InterPro" id="IPR007197">
    <property type="entry name" value="rSAM"/>
</dbReference>
<dbReference type="OrthoDB" id="5405220at2"/>
<dbReference type="Gene3D" id="3.20.20.70">
    <property type="entry name" value="Aldolase class I"/>
    <property type="match status" value="1"/>
</dbReference>
<organism evidence="6 7">
    <name type="scientific">Ellagibacter isourolithinifaciens</name>
    <dbReference type="NCBI Taxonomy" id="2137581"/>
    <lineage>
        <taxon>Bacteria</taxon>
        <taxon>Bacillati</taxon>
        <taxon>Actinomycetota</taxon>
        <taxon>Coriobacteriia</taxon>
        <taxon>Eggerthellales</taxon>
        <taxon>Eggerthellaceae</taxon>
        <taxon>Ellagibacter</taxon>
    </lineage>
</organism>
<dbReference type="GO" id="GO:0046872">
    <property type="term" value="F:metal ion binding"/>
    <property type="evidence" value="ECO:0007669"/>
    <property type="project" value="UniProtKB-KW"/>
</dbReference>
<dbReference type="Pfam" id="PF04055">
    <property type="entry name" value="Radical_SAM"/>
    <property type="match status" value="1"/>
</dbReference>
<protein>
    <submittedName>
        <fullName evidence="6">Radical SAM protein</fullName>
    </submittedName>
</protein>
<keyword evidence="2" id="KW-0479">Metal-binding</keyword>
<evidence type="ECO:0000256" key="4">
    <source>
        <dbReference type="ARBA" id="ARBA00023014"/>
    </source>
</evidence>
<dbReference type="PROSITE" id="PS51918">
    <property type="entry name" value="RADICAL_SAM"/>
    <property type="match status" value="1"/>
</dbReference>
<reference evidence="6 7" key="1">
    <citation type="submission" date="2019-09" db="EMBL/GenBank/DDBJ databases">
        <title>Whole genome shotgun sequencing (WGS) of Ellagibacter isourolithinifaciens DSM 104140(T) and Adlercreutzia muris DSM 29508(T).</title>
        <authorList>
            <person name="Stoll D.A."/>
            <person name="Danylec N."/>
            <person name="Huch M."/>
        </authorList>
    </citation>
    <scope>NUCLEOTIDE SEQUENCE [LARGE SCALE GENOMIC DNA]</scope>
    <source>
        <strain evidence="6 7">DSM 104140</strain>
    </source>
</reference>
<feature type="domain" description="Radical SAM core" evidence="5">
    <location>
        <begin position="53"/>
        <end position="269"/>
    </location>
</feature>
<comment type="caution">
    <text evidence="6">The sequence shown here is derived from an EMBL/GenBank/DDBJ whole genome shotgun (WGS) entry which is preliminary data.</text>
</comment>
<dbReference type="EMBL" id="WAJR01000001">
    <property type="protein sequence ID" value="KAB1642982.1"/>
    <property type="molecule type" value="Genomic_DNA"/>
</dbReference>
<evidence type="ECO:0000313" key="7">
    <source>
        <dbReference type="Proteomes" id="UP000468668"/>
    </source>
</evidence>
<dbReference type="GO" id="GO:0003824">
    <property type="term" value="F:catalytic activity"/>
    <property type="evidence" value="ECO:0007669"/>
    <property type="project" value="InterPro"/>
</dbReference>
<proteinExistence type="predicted"/>
<sequence>MNHDVAAAINKALDGSDLTKTEVTRLFEIDDLSEEAFAIQRAGRLLSAGLSQGKAEIHGQIGINTGSCPMDCKFCSFAACNGVFPDASVLSAEDAIAGVNSMERQGVNAVYVMSTADMDADRFLELSRAIKDAMISDVPLIANTGDFSLQHANDLVDAGYTGVYHAIRMGEGEFTRIPVARRIKSIENAREAGLQVGMCVEPVGPEHSVEELVEKTLLTRDLGACFSGAMRRTSIPTSPLAAHGQLSYARMATIVAAVALATGAAVPGNCTHEPNGLGVFAGANLLWAEVGSNPRDVEAETVRGWTADRCRDLYSECGWEVLEGPSAMFAKTAMR</sequence>
<dbReference type="Proteomes" id="UP000468668">
    <property type="component" value="Unassembled WGS sequence"/>
</dbReference>
<dbReference type="GO" id="GO:0051536">
    <property type="term" value="F:iron-sulfur cluster binding"/>
    <property type="evidence" value="ECO:0007669"/>
    <property type="project" value="UniProtKB-KW"/>
</dbReference>
<name>A0A6N6NPP0_9ACTN</name>
<dbReference type="RefSeq" id="WP_158048569.1">
    <property type="nucleotide sequence ID" value="NZ_DBEZWX010000203.1"/>
</dbReference>
<dbReference type="InterPro" id="IPR013785">
    <property type="entry name" value="Aldolase_TIM"/>
</dbReference>
<dbReference type="SUPFAM" id="SSF102114">
    <property type="entry name" value="Radical SAM enzymes"/>
    <property type="match status" value="1"/>
</dbReference>
<evidence type="ECO:0000313" key="6">
    <source>
        <dbReference type="EMBL" id="KAB1642982.1"/>
    </source>
</evidence>
<evidence type="ECO:0000256" key="2">
    <source>
        <dbReference type="ARBA" id="ARBA00022723"/>
    </source>
</evidence>
<keyword evidence="3" id="KW-0408">Iron</keyword>
<evidence type="ECO:0000259" key="5">
    <source>
        <dbReference type="PROSITE" id="PS51918"/>
    </source>
</evidence>
<keyword evidence="7" id="KW-1185">Reference proteome</keyword>
<evidence type="ECO:0000256" key="3">
    <source>
        <dbReference type="ARBA" id="ARBA00023004"/>
    </source>
</evidence>
<dbReference type="SFLD" id="SFLDS00029">
    <property type="entry name" value="Radical_SAM"/>
    <property type="match status" value="1"/>
</dbReference>
<keyword evidence="1" id="KW-0949">S-adenosyl-L-methionine</keyword>
<evidence type="ECO:0000256" key="1">
    <source>
        <dbReference type="ARBA" id="ARBA00022691"/>
    </source>
</evidence>
<dbReference type="AlphaFoldDB" id="A0A6N6NPP0"/>
<accession>A0A6N6NPP0</accession>
<keyword evidence="4" id="KW-0411">Iron-sulfur</keyword>
<dbReference type="InterPro" id="IPR058240">
    <property type="entry name" value="rSAM_sf"/>
</dbReference>